<name>T0YID9_9ZZZZ</name>
<reference evidence="1" key="2">
    <citation type="journal article" date="2014" name="ISME J.">
        <title>Microbial stratification in low pH oxic and suboxic macroscopic growths along an acid mine drainage.</title>
        <authorList>
            <person name="Mendez-Garcia C."/>
            <person name="Mesa V."/>
            <person name="Sprenger R.R."/>
            <person name="Richter M."/>
            <person name="Diez M.S."/>
            <person name="Solano J."/>
            <person name="Bargiela R."/>
            <person name="Golyshina O.V."/>
            <person name="Manteca A."/>
            <person name="Ramos J.L."/>
            <person name="Gallego J.R."/>
            <person name="Llorente I."/>
            <person name="Martins Dos Santos V.A."/>
            <person name="Jensen O.N."/>
            <person name="Pelaez A.I."/>
            <person name="Sanchez J."/>
            <person name="Ferrer M."/>
        </authorList>
    </citation>
    <scope>NUCLEOTIDE SEQUENCE</scope>
</reference>
<protein>
    <submittedName>
        <fullName evidence="1">Transposase IS4 family protein</fullName>
    </submittedName>
</protein>
<organism evidence="1">
    <name type="scientific">mine drainage metagenome</name>
    <dbReference type="NCBI Taxonomy" id="410659"/>
    <lineage>
        <taxon>unclassified sequences</taxon>
        <taxon>metagenomes</taxon>
        <taxon>ecological metagenomes</taxon>
    </lineage>
</organism>
<reference evidence="1" key="1">
    <citation type="submission" date="2013-08" db="EMBL/GenBank/DDBJ databases">
        <authorList>
            <person name="Mendez C."/>
            <person name="Richter M."/>
            <person name="Ferrer M."/>
            <person name="Sanchez J."/>
        </authorList>
    </citation>
    <scope>NUCLEOTIDE SEQUENCE</scope>
</reference>
<proteinExistence type="predicted"/>
<evidence type="ECO:0000313" key="1">
    <source>
        <dbReference type="EMBL" id="EQD32958.1"/>
    </source>
</evidence>
<sequence>MAHRVNHVNKKTGVTYVYEYTPYWDKEKKQARNTQVCIGKIDAVSGQFVPSKRLAPSQAAARDTAVTASAEVIGPSLILDAVTERLGLGKLLKACFPQTYQQILTMAYYL</sequence>
<feature type="non-terminal residue" evidence="1">
    <location>
        <position position="110"/>
    </location>
</feature>
<dbReference type="AlphaFoldDB" id="T0YID9"/>
<accession>T0YID9</accession>
<gene>
    <name evidence="1" type="ORF">B1A_19126</name>
</gene>
<comment type="caution">
    <text evidence="1">The sequence shown here is derived from an EMBL/GenBank/DDBJ whole genome shotgun (WGS) entry which is preliminary data.</text>
</comment>
<dbReference type="EMBL" id="AUZX01014113">
    <property type="protein sequence ID" value="EQD32958.1"/>
    <property type="molecule type" value="Genomic_DNA"/>
</dbReference>